<dbReference type="InterPro" id="IPR002347">
    <property type="entry name" value="SDR_fam"/>
</dbReference>
<dbReference type="Proteomes" id="UP001281614">
    <property type="component" value="Unassembled WGS sequence"/>
</dbReference>
<dbReference type="GO" id="GO:0016491">
    <property type="term" value="F:oxidoreductase activity"/>
    <property type="evidence" value="ECO:0007669"/>
    <property type="project" value="UniProtKB-KW"/>
</dbReference>
<comment type="similarity">
    <text evidence="1">Belongs to the short-chain dehydrogenases/reductases (SDR) family.</text>
</comment>
<dbReference type="Pfam" id="PF00106">
    <property type="entry name" value="adh_short"/>
    <property type="match status" value="1"/>
</dbReference>
<gene>
    <name evidence="3" type="ORF">CKAH01_12517</name>
</gene>
<organism evidence="3 4">
    <name type="scientific">Colletotrichum kahawae</name>
    <name type="common">Coffee berry disease fungus</name>
    <dbReference type="NCBI Taxonomy" id="34407"/>
    <lineage>
        <taxon>Eukaryota</taxon>
        <taxon>Fungi</taxon>
        <taxon>Dikarya</taxon>
        <taxon>Ascomycota</taxon>
        <taxon>Pezizomycotina</taxon>
        <taxon>Sordariomycetes</taxon>
        <taxon>Hypocreomycetidae</taxon>
        <taxon>Glomerellales</taxon>
        <taxon>Glomerellaceae</taxon>
        <taxon>Colletotrichum</taxon>
        <taxon>Colletotrichum gloeosporioides species complex</taxon>
    </lineage>
</organism>
<keyword evidence="2" id="KW-0560">Oxidoreductase</keyword>
<evidence type="ECO:0000313" key="3">
    <source>
        <dbReference type="EMBL" id="KAK2776153.1"/>
    </source>
</evidence>
<protein>
    <submittedName>
        <fullName evidence="3">Short-chain dehydrogenase</fullName>
    </submittedName>
</protein>
<dbReference type="Gene3D" id="3.40.50.720">
    <property type="entry name" value="NAD(P)-binding Rossmann-like Domain"/>
    <property type="match status" value="1"/>
</dbReference>
<accession>A0AAE0DCN4</accession>
<dbReference type="InterPro" id="IPR036291">
    <property type="entry name" value="NAD(P)-bd_dom_sf"/>
</dbReference>
<dbReference type="PANTHER" id="PTHR24320:SF272">
    <property type="entry name" value="NAD(P)-BINDING ROSSMANN-FOLD SUPERFAMILY PROTEIN"/>
    <property type="match status" value="1"/>
</dbReference>
<name>A0AAE0DCN4_COLKA</name>
<sequence length="348" mass="37306">MDAFHPYADLFANPKGPGDARPTALQVIEDSKLGNEWTGRVVLITGGTSGLGLETARALHTAGAEVYITARDSAKAKGVGPAPYIVKDITNSSKGNGKFEVIDMDLSSLDSVKKAAQAFLDRSGKLNVLINNAGIMAVPEPTKTKDGFDEQFGVNHLAHFTFTTLLLPILIKSSTPEFNSRVVAITSSGHRFSPIRFDDYNFTKGEYNPWLAYGQSKTGNIWMSNYIDRVYGPRGVHSVSVQPGICTTPLHVHIDPAQAETWQSDAAVAAGIKTPEQGAATPTWAAIADVWEGKGGKYLFDVALGGPAAAETAMSMADHGYGPHAFDEEGENKLWELSLKLTGVKLEV</sequence>
<dbReference type="EMBL" id="VYYT01000030">
    <property type="protein sequence ID" value="KAK2776153.1"/>
    <property type="molecule type" value="Genomic_DNA"/>
</dbReference>
<dbReference type="SUPFAM" id="SSF51735">
    <property type="entry name" value="NAD(P)-binding Rossmann-fold domains"/>
    <property type="match status" value="1"/>
</dbReference>
<dbReference type="PRINTS" id="PR00081">
    <property type="entry name" value="GDHRDH"/>
</dbReference>
<dbReference type="AlphaFoldDB" id="A0AAE0DCN4"/>
<reference evidence="3" key="1">
    <citation type="submission" date="2023-02" db="EMBL/GenBank/DDBJ databases">
        <title>Colletotrichum kahawae CIFC_Que2 genome sequencing and assembly.</title>
        <authorList>
            <person name="Baroncelli R."/>
        </authorList>
    </citation>
    <scope>NUCLEOTIDE SEQUENCE</scope>
    <source>
        <strain evidence="3">CIFC_Que2</strain>
    </source>
</reference>
<keyword evidence="4" id="KW-1185">Reference proteome</keyword>
<dbReference type="PANTHER" id="PTHR24320">
    <property type="entry name" value="RETINOL DEHYDROGENASE"/>
    <property type="match status" value="1"/>
</dbReference>
<proteinExistence type="inferred from homology"/>
<evidence type="ECO:0000313" key="4">
    <source>
        <dbReference type="Proteomes" id="UP001281614"/>
    </source>
</evidence>
<comment type="caution">
    <text evidence="3">The sequence shown here is derived from an EMBL/GenBank/DDBJ whole genome shotgun (WGS) entry which is preliminary data.</text>
</comment>
<evidence type="ECO:0000256" key="2">
    <source>
        <dbReference type="ARBA" id="ARBA00023002"/>
    </source>
</evidence>
<evidence type="ECO:0000256" key="1">
    <source>
        <dbReference type="ARBA" id="ARBA00006484"/>
    </source>
</evidence>